<accession>A0A9W6Y9W2</accession>
<name>A0A9W6Y9W2_9STRA</name>
<dbReference type="AlphaFoldDB" id="A0A9W6Y9W2"/>
<comment type="caution">
    <text evidence="2">The sequence shown here is derived from an EMBL/GenBank/DDBJ whole genome shotgun (WGS) entry which is preliminary data.</text>
</comment>
<evidence type="ECO:0000313" key="3">
    <source>
        <dbReference type="Proteomes" id="UP001165121"/>
    </source>
</evidence>
<proteinExistence type="predicted"/>
<protein>
    <submittedName>
        <fullName evidence="2">Unnamed protein product</fullName>
    </submittedName>
</protein>
<dbReference type="PROSITE" id="PS51688">
    <property type="entry name" value="ICA"/>
    <property type="match status" value="1"/>
</dbReference>
<dbReference type="Proteomes" id="UP001165121">
    <property type="component" value="Unassembled WGS sequence"/>
</dbReference>
<dbReference type="Pfam" id="PF13884">
    <property type="entry name" value="Peptidase_S74"/>
    <property type="match status" value="1"/>
</dbReference>
<sequence length="722" mass="76405">MSSGFSYPNPIFTSSIYNPAFYLQLDASGFLTYDYAQTLYLNKYDYRLSYITGVSQGVASPGVALVPGSGGDISGLGALSCSSLTVNGASVSGAPSYVVGITPGQAAINKALVLDGSGNIGTISSLVATSITGTLQTAAQPNITSLGTLSSLTATSITGTLQTASQPNITSLGTLSNLTLSAGGTGLYIPNLKFWDGVSAWTNFNHSYFLNVIEGGASASSVVVLNSTKDYSGIRDLSITRSFTASISISTPTLTCDTISKTGTQTMNATTLNINPTTLQIKGTTLNATGTELNKLSGCTATTAELNYLDLTSGAGTAEASKALVLDSNSTISSGISSLTSTNLISTTSTQCQIAAGTSFTSTTRASDFNLIIRNQSNTVGAQVGLSFTIEGTSDMTTYTPSVNLYCTRTATSAQYSMADFAISTRSSSNALSPMTERMRITQAGYIRFGSATSTAKLDITSSANLLSGSWQRAMRILNDQVTPIEFEVQIYNDVAGGANGVALGTTTTDPLRFMVNNTTRMYLHSSARLGVDLGPSWSPEATIHSGGEVWANTYMNIKGNGDGFARYRFNWSQTDYPAIGTDATIGAIRIGKCDANYNWTAYVPVRGGSYTNASDVRLKADIVDCPYGLASLMRMRPRKFRMVQEHTTHVGFIAQEMYEVIPEAVERGANDDMNQDGFPVNPWGVDLASLTSVLCKAIQEQQDQINYLKAELDELRAIISE</sequence>
<feature type="domain" description="Peptidase S74" evidence="1">
    <location>
        <begin position="615"/>
        <end position="713"/>
    </location>
</feature>
<evidence type="ECO:0000313" key="2">
    <source>
        <dbReference type="EMBL" id="GMF57610.1"/>
    </source>
</evidence>
<dbReference type="EMBL" id="BSXT01004376">
    <property type="protein sequence ID" value="GMF57610.1"/>
    <property type="molecule type" value="Genomic_DNA"/>
</dbReference>
<organism evidence="2 3">
    <name type="scientific">Phytophthora fragariaefolia</name>
    <dbReference type="NCBI Taxonomy" id="1490495"/>
    <lineage>
        <taxon>Eukaryota</taxon>
        <taxon>Sar</taxon>
        <taxon>Stramenopiles</taxon>
        <taxon>Oomycota</taxon>
        <taxon>Peronosporomycetes</taxon>
        <taxon>Peronosporales</taxon>
        <taxon>Peronosporaceae</taxon>
        <taxon>Phytophthora</taxon>
    </lineage>
</organism>
<reference evidence="2" key="1">
    <citation type="submission" date="2023-04" db="EMBL/GenBank/DDBJ databases">
        <title>Phytophthora fragariaefolia NBRC 109709.</title>
        <authorList>
            <person name="Ichikawa N."/>
            <person name="Sato H."/>
            <person name="Tonouchi N."/>
        </authorList>
    </citation>
    <scope>NUCLEOTIDE SEQUENCE</scope>
    <source>
        <strain evidence="2">NBRC 109709</strain>
    </source>
</reference>
<dbReference type="OrthoDB" id="107594at2759"/>
<gene>
    <name evidence="2" type="ORF">Pfra01_002461500</name>
</gene>
<evidence type="ECO:0000259" key="1">
    <source>
        <dbReference type="PROSITE" id="PS51688"/>
    </source>
</evidence>
<dbReference type="InterPro" id="IPR030392">
    <property type="entry name" value="S74_ICA"/>
</dbReference>
<keyword evidence="3" id="KW-1185">Reference proteome</keyword>